<dbReference type="Proteomes" id="UP001562354">
    <property type="component" value="Unassembled WGS sequence"/>
</dbReference>
<comment type="similarity">
    <text evidence="2 7">Belongs to the derlin family.</text>
</comment>
<protein>
    <recommendedName>
        <fullName evidence="7">Derlin</fullName>
    </recommendedName>
</protein>
<comment type="subcellular location">
    <subcellularLocation>
        <location evidence="1 7">Endoplasmic reticulum membrane</location>
        <topology evidence="1 7">Multi-pass membrane protein</topology>
    </subcellularLocation>
</comment>
<feature type="transmembrane region" description="Helical" evidence="7">
    <location>
        <begin position="20"/>
        <end position="41"/>
    </location>
</feature>
<evidence type="ECO:0000256" key="2">
    <source>
        <dbReference type="ARBA" id="ARBA00008917"/>
    </source>
</evidence>
<keyword evidence="4 7" id="KW-0256">Endoplasmic reticulum</keyword>
<feature type="region of interest" description="Disordered" evidence="8">
    <location>
        <begin position="217"/>
        <end position="267"/>
    </location>
</feature>
<evidence type="ECO:0000313" key="10">
    <source>
        <dbReference type="Proteomes" id="UP001562354"/>
    </source>
</evidence>
<evidence type="ECO:0000256" key="3">
    <source>
        <dbReference type="ARBA" id="ARBA00022692"/>
    </source>
</evidence>
<comment type="function">
    <text evidence="7">May be involved in the degradation of misfolded endoplasmic reticulum (ER) luminal proteins.</text>
</comment>
<evidence type="ECO:0000256" key="8">
    <source>
        <dbReference type="SAM" id="MobiDB-lite"/>
    </source>
</evidence>
<evidence type="ECO:0000313" key="9">
    <source>
        <dbReference type="EMBL" id="KAL1302513.1"/>
    </source>
</evidence>
<keyword evidence="3 7" id="KW-0812">Transmembrane</keyword>
<proteinExistence type="inferred from homology"/>
<feature type="compositionally biased region" description="Polar residues" evidence="8">
    <location>
        <begin position="244"/>
        <end position="253"/>
    </location>
</feature>
<feature type="transmembrane region" description="Helical" evidence="7">
    <location>
        <begin position="53"/>
        <end position="76"/>
    </location>
</feature>
<dbReference type="Pfam" id="PF04511">
    <property type="entry name" value="DER1"/>
    <property type="match status" value="1"/>
</dbReference>
<dbReference type="EMBL" id="JBFMKM010000012">
    <property type="protein sequence ID" value="KAL1302513.1"/>
    <property type="molecule type" value="Genomic_DNA"/>
</dbReference>
<keyword evidence="6 7" id="KW-0472">Membrane</keyword>
<evidence type="ECO:0000256" key="1">
    <source>
        <dbReference type="ARBA" id="ARBA00004477"/>
    </source>
</evidence>
<reference evidence="9 10" key="1">
    <citation type="submission" date="2024-07" db="EMBL/GenBank/DDBJ databases">
        <title>Draft sequence of the Neodothiora populina.</title>
        <authorList>
            <person name="Drown D.D."/>
            <person name="Schuette U.S."/>
            <person name="Buechlein A.B."/>
            <person name="Rusch D.R."/>
            <person name="Winton L.W."/>
            <person name="Adams G.A."/>
        </authorList>
    </citation>
    <scope>NUCLEOTIDE SEQUENCE [LARGE SCALE GENOMIC DNA]</scope>
    <source>
        <strain evidence="9 10">CPC 39397</strain>
    </source>
</reference>
<dbReference type="PANTHER" id="PTHR11009">
    <property type="entry name" value="DER1-LIKE PROTEIN, DERLIN"/>
    <property type="match status" value="1"/>
</dbReference>
<feature type="compositionally biased region" description="Gly residues" evidence="8">
    <location>
        <begin position="254"/>
        <end position="267"/>
    </location>
</feature>
<dbReference type="InterPro" id="IPR007599">
    <property type="entry name" value="DER1"/>
</dbReference>
<feature type="transmembrane region" description="Helical" evidence="7">
    <location>
        <begin position="141"/>
        <end position="164"/>
    </location>
</feature>
<name>A0ABR3P9C5_9PEZI</name>
<dbReference type="SUPFAM" id="SSF144091">
    <property type="entry name" value="Rhomboid-like"/>
    <property type="match status" value="1"/>
</dbReference>
<evidence type="ECO:0000256" key="5">
    <source>
        <dbReference type="ARBA" id="ARBA00022989"/>
    </source>
</evidence>
<evidence type="ECO:0000256" key="4">
    <source>
        <dbReference type="ARBA" id="ARBA00022824"/>
    </source>
</evidence>
<accession>A0ABR3P9C5</accession>
<organism evidence="9 10">
    <name type="scientific">Neodothiora populina</name>
    <dbReference type="NCBI Taxonomy" id="2781224"/>
    <lineage>
        <taxon>Eukaryota</taxon>
        <taxon>Fungi</taxon>
        <taxon>Dikarya</taxon>
        <taxon>Ascomycota</taxon>
        <taxon>Pezizomycotina</taxon>
        <taxon>Dothideomycetes</taxon>
        <taxon>Dothideomycetidae</taxon>
        <taxon>Dothideales</taxon>
        <taxon>Dothioraceae</taxon>
        <taxon>Neodothiora</taxon>
    </lineage>
</organism>
<dbReference type="RefSeq" id="XP_069198789.1">
    <property type="nucleotide sequence ID" value="XM_069342287.1"/>
</dbReference>
<keyword evidence="10" id="KW-1185">Reference proteome</keyword>
<feature type="transmembrane region" description="Helical" evidence="7">
    <location>
        <begin position="96"/>
        <end position="129"/>
    </location>
</feature>
<evidence type="ECO:0000256" key="7">
    <source>
        <dbReference type="RuleBase" id="RU363059"/>
    </source>
</evidence>
<keyword evidence="5 7" id="KW-1133">Transmembrane helix</keyword>
<gene>
    <name evidence="9" type="ORF">AAFC00_002900</name>
</gene>
<sequence length="267" mass="29345">MSAMDMFWTAPPVTRTITAAAAVTSVLVYTGILNAGYIVFIPYKIFKLWLPELWRLPTSFLLTSPKLGMLLDPYFLFTYGKALEVGSARFTNPADFLVFIVFVCSVISILAGLWLSSFVFLQPLILALAYLYAQENPEQQMTFYIVTFRVKFLPYCMLLMTLVMDSPTSAMNQATGLVAAHLYDFLTRIWPAFGRGSNPIKTPQVLQRWFDSAPGAPRTTTHGTAFQARPSAGQAQPAARASTGGWTSGFSGNSWGGRGPGHRLGGD</sequence>
<evidence type="ECO:0000256" key="6">
    <source>
        <dbReference type="ARBA" id="ARBA00023136"/>
    </source>
</evidence>
<dbReference type="GeneID" id="95976602"/>
<comment type="caution">
    <text evidence="9">The sequence shown here is derived from an EMBL/GenBank/DDBJ whole genome shotgun (WGS) entry which is preliminary data.</text>
</comment>
<dbReference type="InterPro" id="IPR035952">
    <property type="entry name" value="Rhomboid-like_sf"/>
</dbReference>